<dbReference type="Pfam" id="PF01614">
    <property type="entry name" value="IclR_C"/>
    <property type="match status" value="1"/>
</dbReference>
<keyword evidence="1" id="KW-0805">Transcription regulation</keyword>
<dbReference type="SMART" id="SM00418">
    <property type="entry name" value="HTH_ARSR"/>
    <property type="match status" value="1"/>
</dbReference>
<dbReference type="CDD" id="cd00090">
    <property type="entry name" value="HTH_ARSR"/>
    <property type="match status" value="1"/>
</dbReference>
<proteinExistence type="predicted"/>
<dbReference type="AlphaFoldDB" id="A0A553SS05"/>
<evidence type="ECO:0000256" key="2">
    <source>
        <dbReference type="ARBA" id="ARBA00023125"/>
    </source>
</evidence>
<evidence type="ECO:0000256" key="1">
    <source>
        <dbReference type="ARBA" id="ARBA00023015"/>
    </source>
</evidence>
<dbReference type="InterPro" id="IPR050707">
    <property type="entry name" value="HTH_MetabolicPath_Reg"/>
</dbReference>
<accession>A0A553SS05</accession>
<dbReference type="InterPro" id="IPR014757">
    <property type="entry name" value="Tscrpt_reg_IclR_C"/>
</dbReference>
<dbReference type="InterPro" id="IPR001845">
    <property type="entry name" value="HTH_ArsR_DNA-bd_dom"/>
</dbReference>
<dbReference type="SUPFAM" id="SSF55781">
    <property type="entry name" value="GAF domain-like"/>
    <property type="match status" value="1"/>
</dbReference>
<dbReference type="InterPro" id="IPR005471">
    <property type="entry name" value="Tscrpt_reg_IclR_N"/>
</dbReference>
<dbReference type="Pfam" id="PF09339">
    <property type="entry name" value="HTH_IclR"/>
    <property type="match status" value="1"/>
</dbReference>
<evidence type="ECO:0000259" key="4">
    <source>
        <dbReference type="PROSITE" id="PS51077"/>
    </source>
</evidence>
<evidence type="ECO:0000313" key="7">
    <source>
        <dbReference type="Proteomes" id="UP000319837"/>
    </source>
</evidence>
<name>A0A553SS05_NIACI</name>
<dbReference type="EMBL" id="RIBP01000001">
    <property type="protein sequence ID" value="TRZ39785.1"/>
    <property type="molecule type" value="Genomic_DNA"/>
</dbReference>
<dbReference type="PANTHER" id="PTHR30136">
    <property type="entry name" value="HELIX-TURN-HELIX TRANSCRIPTIONAL REGULATOR, ICLR FAMILY"/>
    <property type="match status" value="1"/>
</dbReference>
<keyword evidence="2" id="KW-0238">DNA-binding</keyword>
<evidence type="ECO:0000313" key="6">
    <source>
        <dbReference type="EMBL" id="TRZ39785.1"/>
    </source>
</evidence>
<gene>
    <name evidence="6" type="ORF">CEQ21_02235</name>
</gene>
<dbReference type="InterPro" id="IPR036390">
    <property type="entry name" value="WH_DNA-bd_sf"/>
</dbReference>
<evidence type="ECO:0000259" key="5">
    <source>
        <dbReference type="PROSITE" id="PS51078"/>
    </source>
</evidence>
<dbReference type="GO" id="GO:0003700">
    <property type="term" value="F:DNA-binding transcription factor activity"/>
    <property type="evidence" value="ECO:0007669"/>
    <property type="project" value="InterPro"/>
</dbReference>
<dbReference type="PROSITE" id="PS51078">
    <property type="entry name" value="ICLR_ED"/>
    <property type="match status" value="1"/>
</dbReference>
<feature type="domain" description="HTH iclR-type" evidence="4">
    <location>
        <begin position="18"/>
        <end position="79"/>
    </location>
</feature>
<dbReference type="Gene3D" id="1.10.10.10">
    <property type="entry name" value="Winged helix-like DNA-binding domain superfamily/Winged helix DNA-binding domain"/>
    <property type="match status" value="1"/>
</dbReference>
<keyword evidence="3" id="KW-0804">Transcription</keyword>
<organism evidence="6 7">
    <name type="scientific">Niallia circulans</name>
    <name type="common">Bacillus circulans</name>
    <dbReference type="NCBI Taxonomy" id="1397"/>
    <lineage>
        <taxon>Bacteria</taxon>
        <taxon>Bacillati</taxon>
        <taxon>Bacillota</taxon>
        <taxon>Bacilli</taxon>
        <taxon>Bacillales</taxon>
        <taxon>Bacillaceae</taxon>
        <taxon>Niallia</taxon>
    </lineage>
</organism>
<dbReference type="PANTHER" id="PTHR30136:SF35">
    <property type="entry name" value="HTH-TYPE TRANSCRIPTIONAL REGULATOR RV1719"/>
    <property type="match status" value="1"/>
</dbReference>
<dbReference type="InterPro" id="IPR029016">
    <property type="entry name" value="GAF-like_dom_sf"/>
</dbReference>
<protein>
    <submittedName>
        <fullName evidence="6">IclR family transcriptional regulator</fullName>
    </submittedName>
</protein>
<reference evidence="7" key="1">
    <citation type="submission" date="2018-10" db="EMBL/GenBank/DDBJ databases">
        <title>FDA dAtabase for Regulatory Grade micrObial Sequences (FDA-ARGOS): Supporting development and validation of Infectious Disease Dx tests.</title>
        <authorList>
            <person name="Minogue T."/>
            <person name="Wolcott M."/>
            <person name="Wasieloski L."/>
            <person name="Aguilar W."/>
            <person name="Moore D."/>
            <person name="Tallon L."/>
            <person name="Sadzewicz L."/>
            <person name="Sengamalay N."/>
            <person name="Ott S."/>
            <person name="Godinez A."/>
            <person name="Nagaraj S."/>
            <person name="Vavikolanu K."/>
            <person name="Vyas G."/>
            <person name="Nadendla S."/>
            <person name="George J."/>
            <person name="Sichtig H."/>
        </authorList>
    </citation>
    <scope>NUCLEOTIDE SEQUENCE [LARGE SCALE GENOMIC DNA]</scope>
    <source>
        <strain evidence="7">FDAARGOS_343</strain>
    </source>
</reference>
<dbReference type="PROSITE" id="PS51077">
    <property type="entry name" value="HTH_ICLR"/>
    <property type="match status" value="1"/>
</dbReference>
<dbReference type="SUPFAM" id="SSF46785">
    <property type="entry name" value="Winged helix' DNA-binding domain"/>
    <property type="match status" value="1"/>
</dbReference>
<dbReference type="InterPro" id="IPR011991">
    <property type="entry name" value="ArsR-like_HTH"/>
</dbReference>
<dbReference type="InterPro" id="IPR036388">
    <property type="entry name" value="WH-like_DNA-bd_sf"/>
</dbReference>
<dbReference type="Gene3D" id="3.30.450.40">
    <property type="match status" value="1"/>
</dbReference>
<dbReference type="Proteomes" id="UP000319837">
    <property type="component" value="Unassembled WGS sequence"/>
</dbReference>
<feature type="domain" description="IclR-ED" evidence="5">
    <location>
        <begin position="80"/>
        <end position="261"/>
    </location>
</feature>
<comment type="caution">
    <text evidence="6">The sequence shown here is derived from an EMBL/GenBank/DDBJ whole genome shotgun (WGS) entry which is preliminary data.</text>
</comment>
<dbReference type="GO" id="GO:0045892">
    <property type="term" value="P:negative regulation of DNA-templated transcription"/>
    <property type="evidence" value="ECO:0007669"/>
    <property type="project" value="TreeGrafter"/>
</dbReference>
<evidence type="ECO:0000256" key="3">
    <source>
        <dbReference type="ARBA" id="ARBA00023163"/>
    </source>
</evidence>
<sequence length="261" mass="30064">MINDNQLSTIDNQRRGMSVSAEKTLAILDLFHFERRTLTVSEIAEMLKQPQSSVYRHLRVLKEKEYIMETTDGQYRLGYRFLKMARIVRSDNRLMQVARPEMESLMEATKETIILSVRSNYHAVCLDAIQSNRSINVTSEQGGIMPLHCGASSKVLLAWMDYTFVDSLFELGYIKKYLPNSLYKKDDLINNLQSIREEGYAFSDEEIDKGVVAYGIPIRDFNEKVVASLSVAGPRERMLLQDKGFFIDHLKKTGKKIELYL</sequence>
<dbReference type="GO" id="GO:0003677">
    <property type="term" value="F:DNA binding"/>
    <property type="evidence" value="ECO:0007669"/>
    <property type="project" value="UniProtKB-KW"/>
</dbReference>
<dbReference type="SMART" id="SM00346">
    <property type="entry name" value="HTH_ICLR"/>
    <property type="match status" value="1"/>
</dbReference>